<proteinExistence type="predicted"/>
<dbReference type="AlphaFoldDB" id="A0A9X2WA56"/>
<accession>A0A9X2WA56</accession>
<sequence>MKRILNCCTSDFNAQPGAEELFAAMKASEGRTLLAEVAADTVPLYPDVTNAELVSAFGADLILLKGYNTEAHSVAGAPGEGGYKHIKLLTGRLVGVSLEVVGNPDIENPRCLTQKTLERVRDADFLCLTGYDKPDVDKQTMLEAIKLAQAYFPGFLMVAKFYAKGLAEAAEYAEYISAGAHAAVIPAPGSCPGSREEVVSRAVDAVHRAGGLAMTTISSSQEGADPETVKLIGLASKRCGSDVHNFGDAGCAGIAAPEAIQALSIAIRGKRHTYVRMASSILR</sequence>
<evidence type="ECO:0000313" key="3">
    <source>
        <dbReference type="Proteomes" id="UP001150641"/>
    </source>
</evidence>
<organism evidence="2 3">
    <name type="scientific">Dryocola boscaweniae</name>
    <dbReference type="NCBI Taxonomy" id="2925397"/>
    <lineage>
        <taxon>Bacteria</taxon>
        <taxon>Pseudomonadati</taxon>
        <taxon>Pseudomonadota</taxon>
        <taxon>Gammaproteobacteria</taxon>
        <taxon>Enterobacterales</taxon>
        <taxon>Enterobacteriaceae</taxon>
        <taxon>Dryocola</taxon>
    </lineage>
</organism>
<name>A0A9X2WA56_9ENTR</name>
<dbReference type="RefSeq" id="WP_271124211.1">
    <property type="nucleotide sequence ID" value="NZ_JALHAN010000068.1"/>
</dbReference>
<feature type="domain" description="DUF7916" evidence="1">
    <location>
        <begin position="5"/>
        <end position="283"/>
    </location>
</feature>
<dbReference type="EMBL" id="JALHAP010000081">
    <property type="protein sequence ID" value="MCT4703487.1"/>
    <property type="molecule type" value="Genomic_DNA"/>
</dbReference>
<dbReference type="Proteomes" id="UP001150641">
    <property type="component" value="Unassembled WGS sequence"/>
</dbReference>
<dbReference type="Pfam" id="PF25509">
    <property type="entry name" value="DUF7916"/>
    <property type="match status" value="1"/>
</dbReference>
<evidence type="ECO:0000259" key="1">
    <source>
        <dbReference type="Pfam" id="PF25509"/>
    </source>
</evidence>
<keyword evidence="3" id="KW-1185">Reference proteome</keyword>
<gene>
    <name evidence="2" type="ORF">MUA00_17035</name>
</gene>
<evidence type="ECO:0000313" key="2">
    <source>
        <dbReference type="EMBL" id="MCT4703487.1"/>
    </source>
</evidence>
<dbReference type="InterPro" id="IPR057238">
    <property type="entry name" value="DUF7916"/>
</dbReference>
<comment type="caution">
    <text evidence="2">The sequence shown here is derived from an EMBL/GenBank/DDBJ whole genome shotgun (WGS) entry which is preliminary data.</text>
</comment>
<protein>
    <recommendedName>
        <fullName evidence="1">DUF7916 domain-containing protein</fullName>
    </recommendedName>
</protein>
<reference evidence="2" key="1">
    <citation type="submission" date="2022-03" db="EMBL/GenBank/DDBJ databases">
        <title>Proposal of a novel genus Dryocolo and two novel species.</title>
        <authorList>
            <person name="Maddock D.W."/>
            <person name="Brady C.L."/>
            <person name="Denman S."/>
            <person name="Arnold D."/>
        </authorList>
    </citation>
    <scope>NUCLEOTIDE SEQUENCE</scope>
    <source>
        <strain evidence="2">H6W4</strain>
    </source>
</reference>